<dbReference type="STRING" id="1122169.Lsha_0761"/>
<reference evidence="1 2" key="1">
    <citation type="submission" date="2015-11" db="EMBL/GenBank/DDBJ databases">
        <title>Genomic analysis of 38 Legionella species identifies large and diverse effector repertoires.</title>
        <authorList>
            <person name="Burstein D."/>
            <person name="Amaro F."/>
            <person name="Zusman T."/>
            <person name="Lifshitz Z."/>
            <person name="Cohen O."/>
            <person name="Gilbert J.A."/>
            <person name="Pupko T."/>
            <person name="Shuman H.A."/>
            <person name="Segal G."/>
        </authorList>
    </citation>
    <scope>NUCLEOTIDE SEQUENCE [LARGE SCALE GENOMIC DNA]</scope>
    <source>
        <strain evidence="1 2">ATCC 49655</strain>
    </source>
</reference>
<gene>
    <name evidence="1" type="ORF">Lsha_0761</name>
</gene>
<name>A0A0W0Z2G3_9GAMM</name>
<proteinExistence type="predicted"/>
<dbReference type="Proteomes" id="UP000054600">
    <property type="component" value="Unassembled WGS sequence"/>
</dbReference>
<accession>A0A0W0Z2G3</accession>
<comment type="caution">
    <text evidence="1">The sequence shown here is derived from an EMBL/GenBank/DDBJ whole genome shotgun (WGS) entry which is preliminary data.</text>
</comment>
<dbReference type="RefSeq" id="WP_040524051.1">
    <property type="nucleotide sequence ID" value="NZ_KB892393.1"/>
</dbReference>
<dbReference type="eggNOG" id="ENOG5032AW7">
    <property type="taxonomic scope" value="Bacteria"/>
</dbReference>
<evidence type="ECO:0000313" key="2">
    <source>
        <dbReference type="Proteomes" id="UP000054600"/>
    </source>
</evidence>
<dbReference type="OrthoDB" id="5653822at2"/>
<organism evidence="1 2">
    <name type="scientific">Legionella shakespearei DSM 23087</name>
    <dbReference type="NCBI Taxonomy" id="1122169"/>
    <lineage>
        <taxon>Bacteria</taxon>
        <taxon>Pseudomonadati</taxon>
        <taxon>Pseudomonadota</taxon>
        <taxon>Gammaproteobacteria</taxon>
        <taxon>Legionellales</taxon>
        <taxon>Legionellaceae</taxon>
        <taxon>Legionella</taxon>
    </lineage>
</organism>
<dbReference type="AlphaFoldDB" id="A0A0W0Z2G3"/>
<keyword evidence="2" id="KW-1185">Reference proteome</keyword>
<dbReference type="EMBL" id="LNYW01000025">
    <property type="protein sequence ID" value="KTD63341.1"/>
    <property type="molecule type" value="Genomic_DNA"/>
</dbReference>
<evidence type="ECO:0000313" key="1">
    <source>
        <dbReference type="EMBL" id="KTD63341.1"/>
    </source>
</evidence>
<dbReference type="PATRIC" id="fig|1122169.6.peg.873"/>
<protein>
    <submittedName>
        <fullName evidence="1">Uncharacterized protein</fullName>
    </submittedName>
</protein>
<sequence length="395" mass="44445">MAQNRSSTKNILSNLQESADKSPVPEKIQKLIKKYPKVEKKLNSFFLFLGKHRESDSKNYPFTTDDALIALIEANPKSVNRILDLYKALMISDVPLTEELYQIVSNNLAYAGSFESLLTFLHELNIDIRDLDMNLLASASQFVEPLKYAINSYITSHGSISTDSLLLMLKFPEHATEIGKLLVDLQQYTYNTKTMETSLSQIPPQNIGAVLLMLSYLLQNNVLLNKPFLTDALDLLTKHPEHVESVYKGIVKLSTAEMLSEGYFKAVAVHPENANILAKNIILLSKDFLVNPNNSEDINKINELGRGAYYLFEHLEASDGLNEESYKTVCTNSPLLADQEIIDTLHSLPIFVTLNPDDVTSLLNILAVQKPSSQERDAFLNVLHKYQLGSLYVYQ</sequence>